<name>A0AA39XZF9_9PEZI</name>
<feature type="region of interest" description="Disordered" evidence="1">
    <location>
        <begin position="1"/>
        <end position="60"/>
    </location>
</feature>
<evidence type="ECO:0000256" key="1">
    <source>
        <dbReference type="SAM" id="MobiDB-lite"/>
    </source>
</evidence>
<organism evidence="2 3">
    <name type="scientific">Cercophora newfieldiana</name>
    <dbReference type="NCBI Taxonomy" id="92897"/>
    <lineage>
        <taxon>Eukaryota</taxon>
        <taxon>Fungi</taxon>
        <taxon>Dikarya</taxon>
        <taxon>Ascomycota</taxon>
        <taxon>Pezizomycotina</taxon>
        <taxon>Sordariomycetes</taxon>
        <taxon>Sordariomycetidae</taxon>
        <taxon>Sordariales</taxon>
        <taxon>Lasiosphaeriaceae</taxon>
        <taxon>Cercophora</taxon>
    </lineage>
</organism>
<dbReference type="EMBL" id="JAULSV010000006">
    <property type="protein sequence ID" value="KAK0641820.1"/>
    <property type="molecule type" value="Genomic_DNA"/>
</dbReference>
<keyword evidence="3" id="KW-1185">Reference proteome</keyword>
<feature type="compositionally biased region" description="Pro residues" evidence="1">
    <location>
        <begin position="51"/>
        <end position="60"/>
    </location>
</feature>
<protein>
    <submittedName>
        <fullName evidence="2">Uncharacterized protein</fullName>
    </submittedName>
</protein>
<sequence>MRRGIPQPRIARSRGHAEPGPVGPQLLRASPVPHGPSVPEFRPQTPLNPTTSPPRPAHPS</sequence>
<accession>A0AA39XZF9</accession>
<evidence type="ECO:0000313" key="3">
    <source>
        <dbReference type="Proteomes" id="UP001174936"/>
    </source>
</evidence>
<reference evidence="2" key="1">
    <citation type="submission" date="2023-06" db="EMBL/GenBank/DDBJ databases">
        <title>Genome-scale phylogeny and comparative genomics of the fungal order Sordariales.</title>
        <authorList>
            <consortium name="Lawrence Berkeley National Laboratory"/>
            <person name="Hensen N."/>
            <person name="Bonometti L."/>
            <person name="Westerberg I."/>
            <person name="Brannstrom I.O."/>
            <person name="Guillou S."/>
            <person name="Cros-Aarteil S."/>
            <person name="Calhoun S."/>
            <person name="Haridas S."/>
            <person name="Kuo A."/>
            <person name="Mondo S."/>
            <person name="Pangilinan J."/>
            <person name="Riley R."/>
            <person name="Labutti K."/>
            <person name="Andreopoulos B."/>
            <person name="Lipzen A."/>
            <person name="Chen C."/>
            <person name="Yanf M."/>
            <person name="Daum C."/>
            <person name="Ng V."/>
            <person name="Clum A."/>
            <person name="Steindorff A."/>
            <person name="Ohm R."/>
            <person name="Martin F."/>
            <person name="Silar P."/>
            <person name="Natvig D."/>
            <person name="Lalanne C."/>
            <person name="Gautier V."/>
            <person name="Ament-Velasquez S.L."/>
            <person name="Kruys A."/>
            <person name="Hutchinson M.I."/>
            <person name="Powell A.J."/>
            <person name="Barry K."/>
            <person name="Miller A.N."/>
            <person name="Grigoriev I.V."/>
            <person name="Debuchy R."/>
            <person name="Gladieux P."/>
            <person name="Thoren M.H."/>
            <person name="Johannesson H."/>
        </authorList>
    </citation>
    <scope>NUCLEOTIDE SEQUENCE</scope>
    <source>
        <strain evidence="2">SMH2532-1</strain>
    </source>
</reference>
<proteinExistence type="predicted"/>
<dbReference type="Proteomes" id="UP001174936">
    <property type="component" value="Unassembled WGS sequence"/>
</dbReference>
<evidence type="ECO:0000313" key="2">
    <source>
        <dbReference type="EMBL" id="KAK0641820.1"/>
    </source>
</evidence>
<gene>
    <name evidence="2" type="ORF">B0T16DRAFT_420574</name>
</gene>
<dbReference type="AlphaFoldDB" id="A0AA39XZF9"/>
<comment type="caution">
    <text evidence="2">The sequence shown here is derived from an EMBL/GenBank/DDBJ whole genome shotgun (WGS) entry which is preliminary data.</text>
</comment>